<evidence type="ECO:0000313" key="1">
    <source>
        <dbReference type="EMBL" id="MCC2220597.1"/>
    </source>
</evidence>
<dbReference type="AlphaFoldDB" id="A0AAE3E200"/>
<dbReference type="Proteomes" id="UP001198200">
    <property type="component" value="Unassembled WGS sequence"/>
</dbReference>
<gene>
    <name evidence="1" type="ORF">LKD48_02895</name>
</gene>
<sequence length="135" mass="15519">MPIKMPQKELDVLSLLLRSEQPMTISDIVAMNPDYTINMIKPIIRKLSKLEMVEVAGIVYRGTSIARTFKPTKTAHLVLQDIFQQEYQSFRELFTDNSLLISLVKSEFTKNPEKEEIDRLESILENFKKKTSGGV</sequence>
<reference evidence="1 2" key="1">
    <citation type="submission" date="2021-10" db="EMBL/GenBank/DDBJ databases">
        <title>Anaerobic single-cell dispensing facilitates the cultivation of human gut bacteria.</title>
        <authorList>
            <person name="Afrizal A."/>
        </authorList>
    </citation>
    <scope>NUCLEOTIDE SEQUENCE [LARGE SCALE GENOMIC DNA]</scope>
    <source>
        <strain evidence="1 2">CLA-AA-H224</strain>
    </source>
</reference>
<evidence type="ECO:0000313" key="2">
    <source>
        <dbReference type="Proteomes" id="UP001198200"/>
    </source>
</evidence>
<proteinExistence type="predicted"/>
<dbReference type="RefSeq" id="WP_308731134.1">
    <property type="nucleotide sequence ID" value="NZ_JAJEQN010000005.1"/>
</dbReference>
<dbReference type="EMBL" id="JAJEQN010000005">
    <property type="protein sequence ID" value="MCC2220597.1"/>
    <property type="molecule type" value="Genomic_DNA"/>
</dbReference>
<accession>A0AAE3E200</accession>
<keyword evidence="2" id="KW-1185">Reference proteome</keyword>
<comment type="caution">
    <text evidence="1">The sequence shown here is derived from an EMBL/GenBank/DDBJ whole genome shotgun (WGS) entry which is preliminary data.</text>
</comment>
<organism evidence="1 2">
    <name type="scientific">Anthropogastromicrobium aceti</name>
    <dbReference type="NCBI Taxonomy" id="2981768"/>
    <lineage>
        <taxon>Bacteria</taxon>
        <taxon>Bacillati</taxon>
        <taxon>Bacillota</taxon>
        <taxon>Clostridia</taxon>
        <taxon>Lachnospirales</taxon>
        <taxon>Lachnospiraceae</taxon>
        <taxon>Anthropogastromicrobium</taxon>
    </lineage>
</organism>
<name>A0AAE3E200_9FIRM</name>
<protein>
    <submittedName>
        <fullName evidence="1">Uncharacterized protein</fullName>
    </submittedName>
</protein>